<name>A0ABS9BKH0_9BACT</name>
<dbReference type="SUPFAM" id="SSF56935">
    <property type="entry name" value="Porins"/>
    <property type="match status" value="1"/>
</dbReference>
<evidence type="ECO:0000256" key="4">
    <source>
        <dbReference type="ARBA" id="ARBA00022692"/>
    </source>
</evidence>
<organism evidence="9 10">
    <name type="scientific">Flavihumibacter fluminis</name>
    <dbReference type="NCBI Taxonomy" id="2909236"/>
    <lineage>
        <taxon>Bacteria</taxon>
        <taxon>Pseudomonadati</taxon>
        <taxon>Bacteroidota</taxon>
        <taxon>Chitinophagia</taxon>
        <taxon>Chitinophagales</taxon>
        <taxon>Chitinophagaceae</taxon>
        <taxon>Flavihumibacter</taxon>
    </lineage>
</organism>
<evidence type="ECO:0000259" key="8">
    <source>
        <dbReference type="Pfam" id="PF07715"/>
    </source>
</evidence>
<accession>A0ABS9BKH0</accession>
<comment type="caution">
    <text evidence="9">The sequence shown here is derived from an EMBL/GenBank/DDBJ whole genome shotgun (WGS) entry which is preliminary data.</text>
</comment>
<dbReference type="InterPro" id="IPR023997">
    <property type="entry name" value="TonB-dep_OMP_SusC/RagA_CS"/>
</dbReference>
<reference evidence="9 10" key="1">
    <citation type="submission" date="2022-01" db="EMBL/GenBank/DDBJ databases">
        <title>Flavihumibacter sp. nov., isolated from sediment of a river.</title>
        <authorList>
            <person name="Liu H."/>
        </authorList>
    </citation>
    <scope>NUCLEOTIDE SEQUENCE [LARGE SCALE GENOMIC DNA]</scope>
    <source>
        <strain evidence="9 10">RY-1</strain>
    </source>
</reference>
<dbReference type="PROSITE" id="PS52016">
    <property type="entry name" value="TONB_DEPENDENT_REC_3"/>
    <property type="match status" value="1"/>
</dbReference>
<evidence type="ECO:0000256" key="3">
    <source>
        <dbReference type="ARBA" id="ARBA00022452"/>
    </source>
</evidence>
<keyword evidence="6 7" id="KW-0998">Cell outer membrane</keyword>
<evidence type="ECO:0000256" key="5">
    <source>
        <dbReference type="ARBA" id="ARBA00023136"/>
    </source>
</evidence>
<dbReference type="Gene3D" id="2.170.130.10">
    <property type="entry name" value="TonB-dependent receptor, plug domain"/>
    <property type="match status" value="1"/>
</dbReference>
<dbReference type="InterPro" id="IPR008969">
    <property type="entry name" value="CarboxyPept-like_regulatory"/>
</dbReference>
<dbReference type="NCBIfam" id="TIGR04056">
    <property type="entry name" value="OMP_RagA_SusC"/>
    <property type="match status" value="1"/>
</dbReference>
<evidence type="ECO:0000313" key="9">
    <source>
        <dbReference type="EMBL" id="MCF1715695.1"/>
    </source>
</evidence>
<evidence type="ECO:0000256" key="2">
    <source>
        <dbReference type="ARBA" id="ARBA00022448"/>
    </source>
</evidence>
<keyword evidence="10" id="KW-1185">Reference proteome</keyword>
<feature type="domain" description="TonB-dependent receptor plug" evidence="8">
    <location>
        <begin position="124"/>
        <end position="254"/>
    </location>
</feature>
<dbReference type="SUPFAM" id="SSF49464">
    <property type="entry name" value="Carboxypeptidase regulatory domain-like"/>
    <property type="match status" value="1"/>
</dbReference>
<dbReference type="NCBIfam" id="TIGR04057">
    <property type="entry name" value="SusC_RagA_signa"/>
    <property type="match status" value="1"/>
</dbReference>
<evidence type="ECO:0000256" key="6">
    <source>
        <dbReference type="ARBA" id="ARBA00023237"/>
    </source>
</evidence>
<dbReference type="InterPro" id="IPR036942">
    <property type="entry name" value="Beta-barrel_TonB_sf"/>
</dbReference>
<dbReference type="InterPro" id="IPR023996">
    <property type="entry name" value="TonB-dep_OMP_SusC/RagA"/>
</dbReference>
<dbReference type="RefSeq" id="WP_234866644.1">
    <property type="nucleotide sequence ID" value="NZ_JAKEVY010000003.1"/>
</dbReference>
<evidence type="ECO:0000256" key="7">
    <source>
        <dbReference type="PROSITE-ProRule" id="PRU01360"/>
    </source>
</evidence>
<dbReference type="Gene3D" id="2.60.40.1120">
    <property type="entry name" value="Carboxypeptidase-like, regulatory domain"/>
    <property type="match status" value="1"/>
</dbReference>
<comment type="subcellular location">
    <subcellularLocation>
        <location evidence="1 7">Cell outer membrane</location>
        <topology evidence="1 7">Multi-pass membrane protein</topology>
    </subcellularLocation>
</comment>
<gene>
    <name evidence="9" type="ORF">L0U88_13740</name>
</gene>
<dbReference type="Proteomes" id="UP001200145">
    <property type="component" value="Unassembled WGS sequence"/>
</dbReference>
<keyword evidence="5 7" id="KW-0472">Membrane</keyword>
<dbReference type="Gene3D" id="2.40.170.20">
    <property type="entry name" value="TonB-dependent receptor, beta-barrel domain"/>
    <property type="match status" value="1"/>
</dbReference>
<dbReference type="Pfam" id="PF07715">
    <property type="entry name" value="Plug"/>
    <property type="match status" value="1"/>
</dbReference>
<keyword evidence="4 7" id="KW-0812">Transmembrane</keyword>
<protein>
    <submittedName>
        <fullName evidence="9">SusC/RagA family TonB-linked outer membrane protein</fullName>
    </submittedName>
</protein>
<dbReference type="Pfam" id="PF13715">
    <property type="entry name" value="CarbopepD_reg_2"/>
    <property type="match status" value="1"/>
</dbReference>
<comment type="similarity">
    <text evidence="7">Belongs to the TonB-dependent receptor family.</text>
</comment>
<sequence>MLVRLQVVVQLLLAALCVLCPSSELWAQERQITGVVLEQKTGQPLEGATITLIGANRSVLSDADGRFKMQLPPGKQTITISFVDFETARVSIGEGQQNLVLRLTEKSNKQLSDVVVVGYQKQSLKKTTSAVQVVSGKSIENMPAPSFDQLLQGKVSGINIQNFSGEPGVRNTFTVRGNSTIVTDLNSGVDDARTLSTPLYVIDGIPISITDLESSASTGTNYLAGINVNDIESIVVQKDAAATAVWGSRGANGVIVIKTKRGKAGKPQMRFSYYTGLTQKPNLMRTVAGAEERWQKLGLMRDYGTYQNLSNIPQVLSDSLNPAFNNATDWQDLFYQSGLINNADVNISAGSDLLNYRLGINYYDEDGIIRQTGFKRYSIRGNFDFKVSKKFNVNLNLNATRSDRKRGLGRGRNDIVPINAATMPATFYALSDADKEFYYGGYDKQKDKNQTDAFSAYVQANYDIVKGIQYSFQGSLSSTTDKRNRFQPGEITPDGRSYAGSFQNNYMQYYLANILTGTKTIGDKHNFGMVLTQSFQLDDKSGSVIEGFDVPDDNIQVVSGIQQRNLFGYSYAQQAGLLSFMGQLSYDYDQKYILNLSWRGDASSRFGNDSKWGYFPAVSAAYIVSDEKFLQNVSWIDLLKIRGSYGLSGSMPDDFYAPYNVWDVNQGLYNGTIMATPSFQKPVTLPNLTWNKSDQTNIGFDLFMFKNRVNLTVDFYRRNSMNPILNLPFPFFTGYTSQTYNASLNILNEGIDIQLQTRNLGKSSPVQWTTNLNMSFNKNRISSLPNGNRTFFTNSYNYNQEMIFAVGQPIYTWAQMRYSGVYNNQAQIPVNPLTGQPISYFKTYYPVRPGFPIWEDVNNDWDVWSDEDKGEAKGDLVATGNPNPKLTGGLYNEFTYKNFSLGILCTYTIGRDIINNHLSSQFQNVWNFGGINNFAAQRLPDLSQFNYWVPGDATKGDDNAASFPSLSPYGPNYYQFLPFSTMWNENGSYFKIRNISLGYNFNRALVQKLGVQNIRLYSIVDNIYNFQKANVPDAELVSPQGEYRGTAYPLPRKYTLGFEVLF</sequence>
<evidence type="ECO:0000256" key="1">
    <source>
        <dbReference type="ARBA" id="ARBA00004571"/>
    </source>
</evidence>
<keyword evidence="2 7" id="KW-0813">Transport</keyword>
<keyword evidence="3 7" id="KW-1134">Transmembrane beta strand</keyword>
<dbReference type="InterPro" id="IPR039426">
    <property type="entry name" value="TonB-dep_rcpt-like"/>
</dbReference>
<evidence type="ECO:0000313" key="10">
    <source>
        <dbReference type="Proteomes" id="UP001200145"/>
    </source>
</evidence>
<dbReference type="EMBL" id="JAKEVY010000003">
    <property type="protein sequence ID" value="MCF1715695.1"/>
    <property type="molecule type" value="Genomic_DNA"/>
</dbReference>
<dbReference type="InterPro" id="IPR012910">
    <property type="entry name" value="Plug_dom"/>
</dbReference>
<dbReference type="InterPro" id="IPR037066">
    <property type="entry name" value="Plug_dom_sf"/>
</dbReference>
<proteinExistence type="inferred from homology"/>